<dbReference type="Proteomes" id="UP000005744">
    <property type="component" value="Unassembled WGS sequence"/>
</dbReference>
<gene>
    <name evidence="1" type="ORF">BegalDRAFT_1652</name>
</gene>
<protein>
    <submittedName>
        <fullName evidence="1">Uncharacterized protein</fullName>
    </submittedName>
</protein>
<evidence type="ECO:0000313" key="1">
    <source>
        <dbReference type="EMBL" id="EIJ42531.1"/>
    </source>
</evidence>
<dbReference type="InterPro" id="IPR029787">
    <property type="entry name" value="Nucleotide_cyclase"/>
</dbReference>
<reference evidence="1 2" key="1">
    <citation type="submission" date="2011-11" db="EMBL/GenBank/DDBJ databases">
        <title>Improved High-Quality Draft sequence of Beggiatoa alba B18lD.</title>
        <authorList>
            <consortium name="US DOE Joint Genome Institute"/>
            <person name="Lucas S."/>
            <person name="Han J."/>
            <person name="Lapidus A."/>
            <person name="Cheng J.-F."/>
            <person name="Goodwin L."/>
            <person name="Pitluck S."/>
            <person name="Peters L."/>
            <person name="Mikhailova N."/>
            <person name="Held B."/>
            <person name="Detter J.C."/>
            <person name="Han C."/>
            <person name="Tapia R."/>
            <person name="Land M."/>
            <person name="Hauser L."/>
            <person name="Kyrpides N."/>
            <person name="Ivanova N."/>
            <person name="Pagani I."/>
            <person name="Samuel K."/>
            <person name="Teske A."/>
            <person name="Mueller J."/>
            <person name="Woyke T."/>
        </authorList>
    </citation>
    <scope>NUCLEOTIDE SEQUENCE [LARGE SCALE GENOMIC DNA]</scope>
    <source>
        <strain evidence="1 2">B18LD</strain>
    </source>
</reference>
<dbReference type="AlphaFoldDB" id="I3CFY8"/>
<keyword evidence="2" id="KW-1185">Reference proteome</keyword>
<sequence length="768" mass="89576">MFNSTHFFNKYFTASNASAIHLRLQPLRLSPINFARLQKGIDNVHIDVQLSPQFIQQCQNAIYSLLLERTSTKRRFTDKPSENVRRQLSQLHDAYAEILQITIHRCKRDKQLDLLQLFEVATIKFILKTVADKAEQVMQEMKNTLLSTSGQANATDTYDRTVWMSKNYNRLLHKVTSEIFEQIQRADTGVGQQLKTSLLGITWSISPDVLTNPLLQSPDVHDLEMLMDYYVLLSQDGDSVYGFNRLSEILDNTIDRIVKLFQLDDIPEQNLTVIQQIPNYQDNELKLDFSWRDVPDNMRLLFDCEHTRQQLTDSQLETNEKNYLKHCLRLQEKALQLLIDTLNQQHITQHILAAYETPRLYEHYAHLIKPYLLYQAICGDALVDEIWYKLKVNEKVRPLRRMGDKPLTINALVDTQKNIRKQSKSPPVAILYRFINDFCTYRRDLKYRYLLHQAMEQINLLTNPNDLQLSKTNGMLHNFFEPSEQTEEDDRIKGHVILKADLRGSTTITSELRKRGLNPATHFSRTFFNPIRELLAEYGAEKVFIEGDAVILSLFDYQNRPDTWFSVARACGLARSMLTVVEAQNQFCRQYDLPILELGIGICYTDDAPDFLYDGEQRIMISPAIGDADRLSSCSWKLRQRFRGQDLLNRVLVFKQAETDKFKGEKGMTTFRYNLNGIELDKGAFRKLQNEIALQQFNIQLPNDNYKTAFYAGYYKTAKGQAADLIIRQGWIQQWQENSQQYPLIKENYYEVVTHKRILQSIQKVLKK</sequence>
<organism evidence="1 2">
    <name type="scientific">Beggiatoa alba B18LD</name>
    <dbReference type="NCBI Taxonomy" id="395493"/>
    <lineage>
        <taxon>Bacteria</taxon>
        <taxon>Pseudomonadati</taxon>
        <taxon>Pseudomonadota</taxon>
        <taxon>Gammaproteobacteria</taxon>
        <taxon>Thiotrichales</taxon>
        <taxon>Thiotrichaceae</taxon>
        <taxon>Beggiatoa</taxon>
    </lineage>
</organism>
<dbReference type="HOGENOM" id="CLU_369094_0_0_6"/>
<dbReference type="RefSeq" id="WP_002685557.1">
    <property type="nucleotide sequence ID" value="NZ_JH600070.1"/>
</dbReference>
<evidence type="ECO:0000313" key="2">
    <source>
        <dbReference type="Proteomes" id="UP000005744"/>
    </source>
</evidence>
<name>I3CFY8_9GAMM</name>
<dbReference type="Gene3D" id="3.30.70.1230">
    <property type="entry name" value="Nucleotide cyclase"/>
    <property type="match status" value="1"/>
</dbReference>
<dbReference type="OrthoDB" id="5751511at2"/>
<dbReference type="SUPFAM" id="SSF55073">
    <property type="entry name" value="Nucleotide cyclase"/>
    <property type="match status" value="1"/>
</dbReference>
<accession>I3CFY8</accession>
<dbReference type="EMBL" id="JH600070">
    <property type="protein sequence ID" value="EIJ42531.1"/>
    <property type="molecule type" value="Genomic_DNA"/>
</dbReference>
<dbReference type="eggNOG" id="COG2114">
    <property type="taxonomic scope" value="Bacteria"/>
</dbReference>
<dbReference type="STRING" id="395493.BegalDRAFT_1652"/>
<proteinExistence type="predicted"/>